<organism evidence="2">
    <name type="scientific">Absidia glauca</name>
    <name type="common">Pin mould</name>
    <dbReference type="NCBI Taxonomy" id="4829"/>
    <lineage>
        <taxon>Eukaryota</taxon>
        <taxon>Fungi</taxon>
        <taxon>Fungi incertae sedis</taxon>
        <taxon>Mucoromycota</taxon>
        <taxon>Mucoromycotina</taxon>
        <taxon>Mucoromycetes</taxon>
        <taxon>Mucorales</taxon>
        <taxon>Cunninghamellaceae</taxon>
        <taxon>Absidia</taxon>
    </lineage>
</organism>
<evidence type="ECO:0000313" key="3">
    <source>
        <dbReference type="Proteomes" id="UP000078561"/>
    </source>
</evidence>
<dbReference type="Proteomes" id="UP000078561">
    <property type="component" value="Unassembled WGS sequence"/>
</dbReference>
<sequence>MAYHYHSHTTTTISPNGNSTHTSVVVRELDDGEVGILMAGNNSIFDPSLTPRMLAVPTTDYDVQQNTLQTDDEDEEDSDDNGFDDWFPSLRHLSWIHGLDDDDDDDDDIMVDRMMETLFASAVMEQEEERSRRQTQSRRPTKKQEAEEEDHSVVELVPIDVIYIRF</sequence>
<evidence type="ECO:0000256" key="1">
    <source>
        <dbReference type="SAM" id="MobiDB-lite"/>
    </source>
</evidence>
<evidence type="ECO:0000313" key="2">
    <source>
        <dbReference type="EMBL" id="SAL95339.1"/>
    </source>
</evidence>
<reference evidence="2" key="1">
    <citation type="submission" date="2016-04" db="EMBL/GenBank/DDBJ databases">
        <authorList>
            <person name="Evans L.H."/>
            <person name="Alamgir A."/>
            <person name="Owens N."/>
            <person name="Weber N.D."/>
            <person name="Virtaneva K."/>
            <person name="Barbian K."/>
            <person name="Babar A."/>
            <person name="Rosenke K."/>
        </authorList>
    </citation>
    <scope>NUCLEOTIDE SEQUENCE [LARGE SCALE GENOMIC DNA]</scope>
    <source>
        <strain evidence="2">CBS 101.48</strain>
    </source>
</reference>
<dbReference type="InParanoid" id="A0A163KPS5"/>
<dbReference type="EMBL" id="LT550270">
    <property type="protein sequence ID" value="SAL95339.1"/>
    <property type="molecule type" value="Genomic_DNA"/>
</dbReference>
<proteinExistence type="predicted"/>
<dbReference type="OrthoDB" id="2287709at2759"/>
<accession>A0A163KPS5</accession>
<protein>
    <submittedName>
        <fullName evidence="2">Uncharacterized protein</fullName>
    </submittedName>
</protein>
<name>A0A163KPS5_ABSGL</name>
<feature type="region of interest" description="Disordered" evidence="1">
    <location>
        <begin position="1"/>
        <end position="20"/>
    </location>
</feature>
<gene>
    <name evidence="2" type="primary">ABSGL_00657.1 scaffold 832</name>
</gene>
<dbReference type="AlphaFoldDB" id="A0A163KPS5"/>
<feature type="region of interest" description="Disordered" evidence="1">
    <location>
        <begin position="123"/>
        <end position="152"/>
    </location>
</feature>
<keyword evidence="3" id="KW-1185">Reference proteome</keyword>